<organism evidence="1 2">
    <name type="scientific">Chryseobacterium vrystaatense</name>
    <dbReference type="NCBI Taxonomy" id="307480"/>
    <lineage>
        <taxon>Bacteria</taxon>
        <taxon>Pseudomonadati</taxon>
        <taxon>Bacteroidota</taxon>
        <taxon>Flavobacteriia</taxon>
        <taxon>Flavobacteriales</taxon>
        <taxon>Weeksellaceae</taxon>
        <taxon>Chryseobacterium group</taxon>
        <taxon>Chryseobacterium</taxon>
    </lineage>
</organism>
<proteinExistence type="predicted"/>
<evidence type="ECO:0000313" key="1">
    <source>
        <dbReference type="EMBL" id="KFF24115.1"/>
    </source>
</evidence>
<dbReference type="RefSeq" id="WP_034749432.1">
    <property type="nucleotide sequence ID" value="NZ_JPRI01000010.1"/>
</dbReference>
<keyword evidence="2" id="KW-1185">Reference proteome</keyword>
<name>A0ABR4UHQ4_9FLAO</name>
<dbReference type="InterPro" id="IPR011856">
    <property type="entry name" value="tRNA_endonuc-like_dom_sf"/>
</dbReference>
<comment type="caution">
    <text evidence="1">The sequence shown here is derived from an EMBL/GenBank/DDBJ whole genome shotgun (WGS) entry which is preliminary data.</text>
</comment>
<dbReference type="Gene3D" id="3.40.1350.10">
    <property type="match status" value="1"/>
</dbReference>
<evidence type="ECO:0008006" key="3">
    <source>
        <dbReference type="Google" id="ProtNLM"/>
    </source>
</evidence>
<reference evidence="1 2" key="1">
    <citation type="submission" date="2014-07" db="EMBL/GenBank/DDBJ databases">
        <title>Genome of Chryseobacterium vrystaatense LMG 22846.</title>
        <authorList>
            <person name="Pipes S.E."/>
            <person name="Stropko S.J."/>
            <person name="Newman J.D."/>
        </authorList>
    </citation>
    <scope>NUCLEOTIDE SEQUENCE [LARGE SCALE GENOMIC DNA]</scope>
    <source>
        <strain evidence="1 2">LMG 22846</strain>
    </source>
</reference>
<protein>
    <recommendedName>
        <fullName evidence="3">Restriction endonuclease</fullName>
    </recommendedName>
</protein>
<gene>
    <name evidence="1" type="ORF">IW16_22365</name>
</gene>
<sequence length="191" mass="22208">MKVNEIVNLIISHDWSGPKIIEDLIVDISYRSISNAEIREKVIDEYADIKSKTFKKLIKHIESVNLSNSYFQKIILEEKIDGYYVEKCKHSPSHSIKYNEAITLINEFENQQNKGVIYEEFCKIFLEDLGINCNLTANTNDKGIDILGSFKVKLSEEIGDLVFNEEIYLLIQTKYFNKKIDTLDMQIKFPV</sequence>
<dbReference type="Proteomes" id="UP000028719">
    <property type="component" value="Unassembled WGS sequence"/>
</dbReference>
<accession>A0ABR4UHQ4</accession>
<evidence type="ECO:0000313" key="2">
    <source>
        <dbReference type="Proteomes" id="UP000028719"/>
    </source>
</evidence>
<dbReference type="EMBL" id="JPRI01000010">
    <property type="protein sequence ID" value="KFF24115.1"/>
    <property type="molecule type" value="Genomic_DNA"/>
</dbReference>